<evidence type="ECO:0000256" key="9">
    <source>
        <dbReference type="PROSITE-ProRule" id="PRU00290"/>
    </source>
</evidence>
<feature type="compositionally biased region" description="Basic and acidic residues" evidence="10">
    <location>
        <begin position="163"/>
        <end position="217"/>
    </location>
</feature>
<dbReference type="Gene3D" id="1.20.5.110">
    <property type="match status" value="1"/>
</dbReference>
<dbReference type="InterPro" id="IPR019315">
    <property type="entry name" value="MMTA2_N"/>
</dbReference>
<comment type="subcellular location">
    <subcellularLocation>
        <location evidence="8">Endomembrane system</location>
        <topology evidence="8">Single-pass type IV membrane protein</topology>
    </subcellularLocation>
</comment>
<comment type="similarity">
    <text evidence="1">Belongs to the synaptobrevin family.</text>
</comment>
<dbReference type="PROSITE" id="PS50892">
    <property type="entry name" value="V_SNARE"/>
    <property type="match status" value="1"/>
</dbReference>
<feature type="region of interest" description="Disordered" evidence="10">
    <location>
        <begin position="70"/>
        <end position="101"/>
    </location>
</feature>
<dbReference type="Proteomes" id="UP000006591">
    <property type="component" value="Chromosome 8"/>
</dbReference>
<dbReference type="PANTHER" id="PTHR21136">
    <property type="entry name" value="SNARE PROTEINS"/>
    <property type="match status" value="1"/>
</dbReference>
<evidence type="ECO:0000259" key="12">
    <source>
        <dbReference type="PROSITE" id="PS50859"/>
    </source>
</evidence>
<feature type="transmembrane region" description="Helical" evidence="11">
    <location>
        <begin position="512"/>
        <end position="531"/>
    </location>
</feature>
<evidence type="ECO:0000313" key="15">
    <source>
        <dbReference type="Proteomes" id="UP000006591"/>
    </source>
</evidence>
<dbReference type="InterPro" id="IPR011012">
    <property type="entry name" value="Longin-like_dom_sf"/>
</dbReference>
<dbReference type="Pfam" id="PF13774">
    <property type="entry name" value="Longin"/>
    <property type="match status" value="1"/>
</dbReference>
<dbReference type="eggNOG" id="KOG0859">
    <property type="taxonomic scope" value="Eukaryota"/>
</dbReference>
<evidence type="ECO:0000256" key="5">
    <source>
        <dbReference type="ARBA" id="ARBA00022989"/>
    </source>
</evidence>
<dbReference type="CDD" id="cd14824">
    <property type="entry name" value="Longin"/>
    <property type="match status" value="1"/>
</dbReference>
<feature type="region of interest" description="Disordered" evidence="10">
    <location>
        <begin position="126"/>
        <end position="236"/>
    </location>
</feature>
<dbReference type="PANTHER" id="PTHR21136:SF169">
    <property type="entry name" value="VESICLE-ASSOCIATED MEMBRANE PROTEIN 727"/>
    <property type="match status" value="1"/>
</dbReference>
<dbReference type="InterPro" id="IPR010908">
    <property type="entry name" value="Longin_dom"/>
</dbReference>
<dbReference type="Pfam" id="PF10159">
    <property type="entry name" value="MMtag"/>
    <property type="match status" value="1"/>
</dbReference>
<evidence type="ECO:0000256" key="6">
    <source>
        <dbReference type="ARBA" id="ARBA00023136"/>
    </source>
</evidence>
<dbReference type="Pfam" id="PF00957">
    <property type="entry name" value="Synaptobrevin"/>
    <property type="match status" value="1"/>
</dbReference>
<proteinExistence type="inferred from homology"/>
<keyword evidence="6 11" id="KW-0472">Membrane</keyword>
<dbReference type="AlphaFoldDB" id="A0A0E0IFS2"/>
<evidence type="ECO:0000313" key="14">
    <source>
        <dbReference type="EnsemblPlants" id="ONIVA08G26550.1"/>
    </source>
</evidence>
<dbReference type="GO" id="GO:0012505">
    <property type="term" value="C:endomembrane system"/>
    <property type="evidence" value="ECO:0007669"/>
    <property type="project" value="UniProtKB-SubCell"/>
</dbReference>
<dbReference type="PRINTS" id="PR00219">
    <property type="entry name" value="SYNAPTOBREVN"/>
</dbReference>
<sequence length="537" mass="62124">MYHPTRGGVRGGRDQFKWDDVKVDKHRENYLGHSIKAPVGRWQKGKDLFWYTKDKKSDSEDALKEEIRRVKEEEEQSMREALGLVPKRSSRPKGNRLDKHEYAELIKRGSTAEDLGAGHAEAAQVQGLGLYKGPRREEESSSFNLDPPEMVPAEQADNPPPETKPEREDSDDDRRSKRRREERGGEKERKRERHSEGKERRRDKQEKRSRHESDDRSKRHRKDKHKRRHDSDSDYVRVTRLDEGQIRNFLGRRGVGLIRSKGTARHPRTRIHLHLQHEPRRERKREATISALLEGAMNGNKQSLIYSFVAKGSVVLAEHTAFSGNFSTIAVQCLQKLPPNTSKSTYSCDGHTFNFLVDRGFVFLVVADEAVGRSVPFVFLDRVKEDFMQRYGSSIDEEGQHPLADDADDDDFLLEDRFSIAYNLDREFGPRLKDHMLYCINHPEEISKLSKVKAHLTEVKGIMMDNIEKILERGEKIELLVGKTETLQSQADSFHRHGRELRRKMWLQNLRFKLMVGGAVAALILFLWLIICGGFKC</sequence>
<dbReference type="InterPro" id="IPR051097">
    <property type="entry name" value="Synaptobrevin-like_transport"/>
</dbReference>
<evidence type="ECO:0000256" key="2">
    <source>
        <dbReference type="ARBA" id="ARBA00022448"/>
    </source>
</evidence>
<dbReference type="PROSITE" id="PS00417">
    <property type="entry name" value="SYNAPTOBREVIN"/>
    <property type="match status" value="1"/>
</dbReference>
<dbReference type="HOGENOM" id="CLU_510376_0_0_1"/>
<dbReference type="GO" id="GO:0016192">
    <property type="term" value="P:vesicle-mediated transport"/>
    <property type="evidence" value="ECO:0007669"/>
    <property type="project" value="InterPro"/>
</dbReference>
<keyword evidence="9" id="KW-0175">Coiled coil</keyword>
<name>A0A0E0IFS2_ORYNI</name>
<feature type="domain" description="Longin" evidence="12">
    <location>
        <begin position="304"/>
        <end position="432"/>
    </location>
</feature>
<dbReference type="eggNOG" id="KOG4520">
    <property type="taxonomic scope" value="Eukaryota"/>
</dbReference>
<evidence type="ECO:0000256" key="4">
    <source>
        <dbReference type="ARBA" id="ARBA00022927"/>
    </source>
</evidence>
<dbReference type="InterPro" id="IPR042855">
    <property type="entry name" value="V_SNARE_CC"/>
</dbReference>
<dbReference type="InterPro" id="IPR001388">
    <property type="entry name" value="Synaptobrevin-like"/>
</dbReference>
<evidence type="ECO:0000256" key="8">
    <source>
        <dbReference type="ARBA" id="ARBA00046280"/>
    </source>
</evidence>
<evidence type="ECO:0000256" key="3">
    <source>
        <dbReference type="ARBA" id="ARBA00022692"/>
    </source>
</evidence>
<evidence type="ECO:0000259" key="13">
    <source>
        <dbReference type="PROSITE" id="PS50892"/>
    </source>
</evidence>
<comment type="function">
    <text evidence="7">Involved in the targeting and/or fusion of transport vesicles to their target membrane.</text>
</comment>
<dbReference type="Gene3D" id="3.30.450.50">
    <property type="entry name" value="Longin domain"/>
    <property type="match status" value="1"/>
</dbReference>
<dbReference type="EnsemblPlants" id="ONIVA08G26550.1">
    <property type="protein sequence ID" value="ONIVA08G26550.1"/>
    <property type="gene ID" value="ONIVA08G26550"/>
</dbReference>
<protein>
    <submittedName>
        <fullName evidence="14">Uncharacterized protein</fullName>
    </submittedName>
</protein>
<reference evidence="14" key="2">
    <citation type="submission" date="2018-04" db="EMBL/GenBank/DDBJ databases">
        <title>OnivRS2 (Oryza nivara Reference Sequence Version 2).</title>
        <authorList>
            <person name="Zhang J."/>
            <person name="Kudrna D."/>
            <person name="Lee S."/>
            <person name="Talag J."/>
            <person name="Rajasekar S."/>
            <person name="Welchert J."/>
            <person name="Hsing Y.-I."/>
            <person name="Wing R.A."/>
        </authorList>
    </citation>
    <scope>NUCLEOTIDE SEQUENCE [LARGE SCALE GENOMIC DNA]</scope>
    <source>
        <strain evidence="14">SL10</strain>
    </source>
</reference>
<keyword evidence="15" id="KW-1185">Reference proteome</keyword>
<dbReference type="SUPFAM" id="SSF64356">
    <property type="entry name" value="SNARE-like"/>
    <property type="match status" value="1"/>
</dbReference>
<evidence type="ECO:0000256" key="7">
    <source>
        <dbReference type="ARBA" id="ARBA00037493"/>
    </source>
</evidence>
<evidence type="ECO:0000256" key="10">
    <source>
        <dbReference type="SAM" id="MobiDB-lite"/>
    </source>
</evidence>
<keyword evidence="3 11" id="KW-0812">Transmembrane</keyword>
<dbReference type="PROSITE" id="PS50859">
    <property type="entry name" value="LONGIN"/>
    <property type="match status" value="1"/>
</dbReference>
<dbReference type="GO" id="GO:0015031">
    <property type="term" value="P:protein transport"/>
    <property type="evidence" value="ECO:0007669"/>
    <property type="project" value="UniProtKB-KW"/>
</dbReference>
<feature type="domain" description="V-SNARE coiled-coil homology" evidence="13">
    <location>
        <begin position="448"/>
        <end position="508"/>
    </location>
</feature>
<dbReference type="GO" id="GO:0005737">
    <property type="term" value="C:cytoplasm"/>
    <property type="evidence" value="ECO:0007669"/>
    <property type="project" value="UniProtKB-ARBA"/>
</dbReference>
<dbReference type="SUPFAM" id="SSF58038">
    <property type="entry name" value="SNARE fusion complex"/>
    <property type="match status" value="1"/>
</dbReference>
<dbReference type="CDD" id="cd15843">
    <property type="entry name" value="R-SNARE"/>
    <property type="match status" value="1"/>
</dbReference>
<dbReference type="Gramene" id="ONIVA08G26550.1">
    <property type="protein sequence ID" value="ONIVA08G26550.1"/>
    <property type="gene ID" value="ONIVA08G26550"/>
</dbReference>
<reference evidence="14" key="1">
    <citation type="submission" date="2015-04" db="UniProtKB">
        <authorList>
            <consortium name="EnsemblPlants"/>
        </authorList>
    </citation>
    <scope>IDENTIFICATION</scope>
    <source>
        <strain evidence="14">SL10</strain>
    </source>
</reference>
<evidence type="ECO:0000256" key="11">
    <source>
        <dbReference type="SAM" id="Phobius"/>
    </source>
</evidence>
<organism evidence="14">
    <name type="scientific">Oryza nivara</name>
    <name type="common">Indian wild rice</name>
    <name type="synonym">Oryza sativa f. spontanea</name>
    <dbReference type="NCBI Taxonomy" id="4536"/>
    <lineage>
        <taxon>Eukaryota</taxon>
        <taxon>Viridiplantae</taxon>
        <taxon>Streptophyta</taxon>
        <taxon>Embryophyta</taxon>
        <taxon>Tracheophyta</taxon>
        <taxon>Spermatophyta</taxon>
        <taxon>Magnoliopsida</taxon>
        <taxon>Liliopsida</taxon>
        <taxon>Poales</taxon>
        <taxon>Poaceae</taxon>
        <taxon>BOP clade</taxon>
        <taxon>Oryzoideae</taxon>
        <taxon>Oryzeae</taxon>
        <taxon>Oryzinae</taxon>
        <taxon>Oryza</taxon>
    </lineage>
</organism>
<evidence type="ECO:0000256" key="1">
    <source>
        <dbReference type="ARBA" id="ARBA00008025"/>
    </source>
</evidence>
<dbReference type="SMART" id="SM01270">
    <property type="entry name" value="Longin"/>
    <property type="match status" value="1"/>
</dbReference>
<accession>A0A0E0IFS2</accession>
<dbReference type="GO" id="GO:0016020">
    <property type="term" value="C:membrane"/>
    <property type="evidence" value="ECO:0007669"/>
    <property type="project" value="InterPro"/>
</dbReference>
<dbReference type="STRING" id="4536.A0A0E0IFS2"/>
<keyword evidence="5 11" id="KW-1133">Transmembrane helix</keyword>
<feature type="compositionally biased region" description="Basic residues" evidence="10">
    <location>
        <begin position="218"/>
        <end position="228"/>
    </location>
</feature>
<dbReference type="OMA" id="GTHALEF"/>
<keyword evidence="4" id="KW-0653">Protein transport</keyword>
<keyword evidence="2" id="KW-0813">Transport</keyword>
<dbReference type="FunFam" id="1.20.5.110:FF:000047">
    <property type="entry name" value="Vesicle-associated membrane protein 727"/>
    <property type="match status" value="1"/>
</dbReference>
<dbReference type="FunFam" id="3.30.450.50:FF:000014">
    <property type="entry name" value="vesicle-associated membrane protein 727"/>
    <property type="match status" value="1"/>
</dbReference>